<dbReference type="EMBL" id="KV722376">
    <property type="protein sequence ID" value="OCH91963.1"/>
    <property type="molecule type" value="Genomic_DNA"/>
</dbReference>
<name>A0A8E2DNX6_9APHY</name>
<evidence type="ECO:0000313" key="1">
    <source>
        <dbReference type="EMBL" id="OCH91963.1"/>
    </source>
</evidence>
<sequence>MSAQELQEDLMFHSQFDLRRDRITDVQLDWVFDYLRCLPQVLAGLIHSSLCCFLIGESFIKDPDTGKLFVLSVNEYLSTPQRPR</sequence>
<evidence type="ECO:0000313" key="2">
    <source>
        <dbReference type="Proteomes" id="UP000250043"/>
    </source>
</evidence>
<dbReference type="AlphaFoldDB" id="A0A8E2DNX6"/>
<dbReference type="OrthoDB" id="415532at2759"/>
<reference evidence="1 2" key="1">
    <citation type="submission" date="2016-07" db="EMBL/GenBank/DDBJ databases">
        <title>Draft genome of the white-rot fungus Obba rivulosa 3A-2.</title>
        <authorList>
            <consortium name="DOE Joint Genome Institute"/>
            <person name="Miettinen O."/>
            <person name="Riley R."/>
            <person name="Acob R."/>
            <person name="Barry K."/>
            <person name="Cullen D."/>
            <person name="De Vries R."/>
            <person name="Hainaut M."/>
            <person name="Hatakka A."/>
            <person name="Henrissat B."/>
            <person name="Hilden K."/>
            <person name="Kuo R."/>
            <person name="Labutti K."/>
            <person name="Lipzen A."/>
            <person name="Makela M.R."/>
            <person name="Sandor L."/>
            <person name="Spatafora J.W."/>
            <person name="Grigoriev I.V."/>
            <person name="Hibbett D.S."/>
        </authorList>
    </citation>
    <scope>NUCLEOTIDE SEQUENCE [LARGE SCALE GENOMIC DNA]</scope>
    <source>
        <strain evidence="1 2">3A-2</strain>
    </source>
</reference>
<dbReference type="Proteomes" id="UP000250043">
    <property type="component" value="Unassembled WGS sequence"/>
</dbReference>
<proteinExistence type="predicted"/>
<organism evidence="1 2">
    <name type="scientific">Obba rivulosa</name>
    <dbReference type="NCBI Taxonomy" id="1052685"/>
    <lineage>
        <taxon>Eukaryota</taxon>
        <taxon>Fungi</taxon>
        <taxon>Dikarya</taxon>
        <taxon>Basidiomycota</taxon>
        <taxon>Agaricomycotina</taxon>
        <taxon>Agaricomycetes</taxon>
        <taxon>Polyporales</taxon>
        <taxon>Gelatoporiaceae</taxon>
        <taxon>Obba</taxon>
    </lineage>
</organism>
<keyword evidence="2" id="KW-1185">Reference proteome</keyword>
<accession>A0A8E2DNX6</accession>
<protein>
    <submittedName>
        <fullName evidence="1">Uncharacterized protein</fullName>
    </submittedName>
</protein>
<gene>
    <name evidence="1" type="ORF">OBBRIDRAFT_833779</name>
</gene>